<dbReference type="GO" id="GO:0008168">
    <property type="term" value="F:methyltransferase activity"/>
    <property type="evidence" value="ECO:0007669"/>
    <property type="project" value="UniProtKB-KW"/>
</dbReference>
<dbReference type="PANTHER" id="PTHR40036:SF1">
    <property type="entry name" value="MACROCIN O-METHYLTRANSFERASE"/>
    <property type="match status" value="1"/>
</dbReference>
<keyword evidence="1" id="KW-0808">Transferase</keyword>
<sequence length="268" mass="30127">MIHQFKTWKRRRRAARQERKLADPSCYPADMDRDAVEAIASVREFTMTSTERIYGLCEAVRYISETGIEGDIVECGVWRGGSMMAIAKMLEGSGTTHRNLHLFDTFEGMSEPTDADVSVDGETAVEQLAAEDRSDAKSVWCVASLQDVQSNMQKTNYPANKVHYHVGKVEETIPTAAPEKIALLRLDTDWYESTAHEMEHLFPRLADGGVLIIDDYGHWQGARRAVDDYFAKHNIGMMLHRLDYTGRIGIHHNGVKRSAAGVLNREVA</sequence>
<dbReference type="AlphaFoldDB" id="A0A517N8X7"/>
<keyword evidence="1" id="KW-0489">Methyltransferase</keyword>
<dbReference type="EMBL" id="CP036525">
    <property type="protein sequence ID" value="QDT03589.1"/>
    <property type="molecule type" value="Genomic_DNA"/>
</dbReference>
<proteinExistence type="predicted"/>
<dbReference type="EC" id="2.1.1.237" evidence="1"/>
<dbReference type="InterPro" id="IPR029063">
    <property type="entry name" value="SAM-dependent_MTases_sf"/>
</dbReference>
<gene>
    <name evidence="1" type="primary">mycF</name>
    <name evidence="1" type="ORF">K227x_19730</name>
</gene>
<dbReference type="Pfam" id="PF05711">
    <property type="entry name" value="TylF"/>
    <property type="match status" value="1"/>
</dbReference>
<dbReference type="KEGG" id="rlc:K227x_19730"/>
<name>A0A517N8X7_9BACT</name>
<dbReference type="RefSeq" id="WP_218933881.1">
    <property type="nucleotide sequence ID" value="NZ_CP036525.1"/>
</dbReference>
<dbReference type="GO" id="GO:0032259">
    <property type="term" value="P:methylation"/>
    <property type="evidence" value="ECO:0007669"/>
    <property type="project" value="UniProtKB-KW"/>
</dbReference>
<protein>
    <submittedName>
        <fullName evidence="1">Mycinamicin III 3''-O-methyltransferase</fullName>
        <ecNumber evidence="1">2.1.1.237</ecNumber>
    </submittedName>
</protein>
<accession>A0A517N8X7</accession>
<dbReference type="Gene3D" id="3.40.50.150">
    <property type="entry name" value="Vaccinia Virus protein VP39"/>
    <property type="match status" value="1"/>
</dbReference>
<dbReference type="Proteomes" id="UP000318538">
    <property type="component" value="Chromosome"/>
</dbReference>
<dbReference type="InterPro" id="IPR008884">
    <property type="entry name" value="TylF_MeTrfase"/>
</dbReference>
<dbReference type="PANTHER" id="PTHR40036">
    <property type="entry name" value="MACROCIN O-METHYLTRANSFERASE"/>
    <property type="match status" value="1"/>
</dbReference>
<evidence type="ECO:0000313" key="1">
    <source>
        <dbReference type="EMBL" id="QDT03589.1"/>
    </source>
</evidence>
<evidence type="ECO:0000313" key="2">
    <source>
        <dbReference type="Proteomes" id="UP000318538"/>
    </source>
</evidence>
<keyword evidence="2" id="KW-1185">Reference proteome</keyword>
<dbReference type="SUPFAM" id="SSF53335">
    <property type="entry name" value="S-adenosyl-L-methionine-dependent methyltransferases"/>
    <property type="match status" value="1"/>
</dbReference>
<reference evidence="1 2" key="1">
    <citation type="submission" date="2019-02" db="EMBL/GenBank/DDBJ databases">
        <title>Deep-cultivation of Planctomycetes and their phenomic and genomic characterization uncovers novel biology.</title>
        <authorList>
            <person name="Wiegand S."/>
            <person name="Jogler M."/>
            <person name="Boedeker C."/>
            <person name="Pinto D."/>
            <person name="Vollmers J."/>
            <person name="Rivas-Marin E."/>
            <person name="Kohn T."/>
            <person name="Peeters S.H."/>
            <person name="Heuer A."/>
            <person name="Rast P."/>
            <person name="Oberbeckmann S."/>
            <person name="Bunk B."/>
            <person name="Jeske O."/>
            <person name="Meyerdierks A."/>
            <person name="Storesund J.E."/>
            <person name="Kallscheuer N."/>
            <person name="Luecker S."/>
            <person name="Lage O.M."/>
            <person name="Pohl T."/>
            <person name="Merkel B.J."/>
            <person name="Hornburger P."/>
            <person name="Mueller R.-W."/>
            <person name="Bruemmer F."/>
            <person name="Labrenz M."/>
            <person name="Spormann A.M."/>
            <person name="Op den Camp H."/>
            <person name="Overmann J."/>
            <person name="Amann R."/>
            <person name="Jetten M.S.M."/>
            <person name="Mascher T."/>
            <person name="Medema M.H."/>
            <person name="Devos D.P."/>
            <person name="Kaster A.-K."/>
            <person name="Ovreas L."/>
            <person name="Rohde M."/>
            <person name="Galperin M.Y."/>
            <person name="Jogler C."/>
        </authorList>
    </citation>
    <scope>NUCLEOTIDE SEQUENCE [LARGE SCALE GENOMIC DNA]</scope>
    <source>
        <strain evidence="1 2">K22_7</strain>
    </source>
</reference>
<organism evidence="1 2">
    <name type="scientific">Rubripirellula lacrimiformis</name>
    <dbReference type="NCBI Taxonomy" id="1930273"/>
    <lineage>
        <taxon>Bacteria</taxon>
        <taxon>Pseudomonadati</taxon>
        <taxon>Planctomycetota</taxon>
        <taxon>Planctomycetia</taxon>
        <taxon>Pirellulales</taxon>
        <taxon>Pirellulaceae</taxon>
        <taxon>Rubripirellula</taxon>
    </lineage>
</organism>